<dbReference type="InterPro" id="IPR016193">
    <property type="entry name" value="Cytidine_deaminase-like"/>
</dbReference>
<dbReference type="Pfam" id="PF02634">
    <property type="entry name" value="FdhD-NarQ"/>
    <property type="match status" value="1"/>
</dbReference>
<comment type="subcellular location">
    <subcellularLocation>
        <location evidence="3">Cytoplasm</location>
    </subcellularLocation>
</comment>
<comment type="similarity">
    <text evidence="3">Belongs to the FdhD family.</text>
</comment>
<organism evidence="4 5">
    <name type="scientific">Candidatus Dormiibacter inghamiae</name>
    <dbReference type="NCBI Taxonomy" id="3127013"/>
    <lineage>
        <taxon>Bacteria</taxon>
        <taxon>Bacillati</taxon>
        <taxon>Candidatus Dormiibacterota</taxon>
        <taxon>Candidatus Dormibacteria</taxon>
        <taxon>Candidatus Dormibacterales</taxon>
        <taxon>Candidatus Dormibacteraceae</taxon>
        <taxon>Candidatus Dormiibacter</taxon>
    </lineage>
</organism>
<feature type="binding site" evidence="3">
    <location>
        <begin position="258"/>
        <end position="263"/>
    </location>
    <ligand>
        <name>Mo-bis(molybdopterin guanine dinucleotide)</name>
        <dbReference type="ChEBI" id="CHEBI:60539"/>
    </ligand>
</feature>
<dbReference type="NCBIfam" id="TIGR00129">
    <property type="entry name" value="fdhD_narQ"/>
    <property type="match status" value="1"/>
</dbReference>
<evidence type="ECO:0000313" key="5">
    <source>
        <dbReference type="Proteomes" id="UP000620075"/>
    </source>
</evidence>
<dbReference type="PANTHER" id="PTHR30592">
    <property type="entry name" value="FORMATE DEHYDROGENASE"/>
    <property type="match status" value="1"/>
</dbReference>
<dbReference type="PIRSF" id="PIRSF015626">
    <property type="entry name" value="FdhD"/>
    <property type="match status" value="1"/>
</dbReference>
<dbReference type="SUPFAM" id="SSF53927">
    <property type="entry name" value="Cytidine deaminase-like"/>
    <property type="match status" value="1"/>
</dbReference>
<comment type="function">
    <text evidence="3">Required for formate dehydrogenase (FDH) activity. Acts as a sulfur carrier protein that transfers sulfur from IscS to the molybdenum cofactor prior to its insertion into FDH.</text>
</comment>
<dbReference type="Gene3D" id="3.10.20.10">
    <property type="match status" value="1"/>
</dbReference>
<feature type="active site" description="Cysteine persulfide intermediate" evidence="3">
    <location>
        <position position="118"/>
    </location>
</feature>
<evidence type="ECO:0000256" key="2">
    <source>
        <dbReference type="ARBA" id="ARBA00023150"/>
    </source>
</evidence>
<name>A0A934KEX8_9BACT</name>
<comment type="caution">
    <text evidence="4">The sequence shown here is derived from an EMBL/GenBank/DDBJ whole genome shotgun (WGS) entry which is preliminary data.</text>
</comment>
<gene>
    <name evidence="3 4" type="primary">fdhD</name>
    <name evidence="4" type="ORF">JF888_04225</name>
</gene>
<dbReference type="GO" id="GO:0097163">
    <property type="term" value="F:sulfur carrier activity"/>
    <property type="evidence" value="ECO:0007669"/>
    <property type="project" value="UniProtKB-UniRule"/>
</dbReference>
<keyword evidence="1 3" id="KW-0963">Cytoplasm</keyword>
<dbReference type="Gene3D" id="3.40.140.10">
    <property type="entry name" value="Cytidine Deaminase, domain 2"/>
    <property type="match status" value="1"/>
</dbReference>
<dbReference type="InterPro" id="IPR003786">
    <property type="entry name" value="FdhD"/>
</dbReference>
<dbReference type="GO" id="GO:0006777">
    <property type="term" value="P:Mo-molybdopterin cofactor biosynthetic process"/>
    <property type="evidence" value="ECO:0007669"/>
    <property type="project" value="UniProtKB-UniRule"/>
</dbReference>
<evidence type="ECO:0000256" key="3">
    <source>
        <dbReference type="HAMAP-Rule" id="MF_00187"/>
    </source>
</evidence>
<dbReference type="HAMAP" id="MF_00187">
    <property type="entry name" value="FdhD"/>
    <property type="match status" value="1"/>
</dbReference>
<dbReference type="EMBL" id="JAEKNQ010000019">
    <property type="protein sequence ID" value="MBJ7602387.1"/>
    <property type="molecule type" value="Genomic_DNA"/>
</dbReference>
<protein>
    <recommendedName>
        <fullName evidence="3">Sulfur carrier protein FdhD</fullName>
    </recommendedName>
</protein>
<dbReference type="GO" id="GO:0016783">
    <property type="term" value="F:sulfurtransferase activity"/>
    <property type="evidence" value="ECO:0007669"/>
    <property type="project" value="InterPro"/>
</dbReference>
<sequence>MREGEARAVTVRWSGQGWQERADLVAVEEPLELLLDGSPLTLLMRTPGNDVELALGLLWAERLVTAREQVSSVRLSADIGDQGGFGEPVLLESNRVDVWLSGAAGRRPERSFLSSSACGVCGATSLADLAQDFPVLDSGLCLEPAALLRMGEELRGGQPSFQRTGGLHAAALFDGAGRMQTAREDIGRHNAVDKVVGRALLDGRLPCADSVLVVSGRGGYEIVQKAVAAGIPLVAAVGAPSSLAVAVADRFRLTLVGFLRDGRFNVYSAPERLQPD</sequence>
<evidence type="ECO:0000256" key="1">
    <source>
        <dbReference type="ARBA" id="ARBA00022490"/>
    </source>
</evidence>
<dbReference type="GO" id="GO:0005737">
    <property type="term" value="C:cytoplasm"/>
    <property type="evidence" value="ECO:0007669"/>
    <property type="project" value="UniProtKB-SubCell"/>
</dbReference>
<accession>A0A934KEX8</accession>
<dbReference type="AlphaFoldDB" id="A0A934KEX8"/>
<dbReference type="Proteomes" id="UP000620075">
    <property type="component" value="Unassembled WGS sequence"/>
</dbReference>
<evidence type="ECO:0000313" key="4">
    <source>
        <dbReference type="EMBL" id="MBJ7602387.1"/>
    </source>
</evidence>
<keyword evidence="2 3" id="KW-0501">Molybdenum cofactor biosynthesis</keyword>
<reference evidence="4 5" key="1">
    <citation type="submission" date="2020-10" db="EMBL/GenBank/DDBJ databases">
        <title>Ca. Dormibacterota MAGs.</title>
        <authorList>
            <person name="Montgomery K."/>
        </authorList>
    </citation>
    <scope>NUCLEOTIDE SEQUENCE [LARGE SCALE GENOMIC DNA]</scope>
    <source>
        <strain evidence="4">SC8811_S16_3</strain>
    </source>
</reference>
<proteinExistence type="inferred from homology"/>
<dbReference type="PANTHER" id="PTHR30592:SF1">
    <property type="entry name" value="SULFUR CARRIER PROTEIN FDHD"/>
    <property type="match status" value="1"/>
</dbReference>